<reference evidence="9" key="2">
    <citation type="journal article" date="2019" name="Mol. Plant Microbe Interact.">
        <title>Genome sequence resources for four phytopathogenic fungi from the Colletotrichum orbiculare species complex.</title>
        <authorList>
            <person name="Gan P."/>
            <person name="Tsushima A."/>
            <person name="Narusaka M."/>
            <person name="Narusaka Y."/>
            <person name="Takano Y."/>
            <person name="Kubo Y."/>
            <person name="Shirasu K."/>
        </authorList>
    </citation>
    <scope>GENOME REANNOTATION</scope>
    <source>
        <strain evidence="9">104-T / ATCC 96160 / CBS 514.97 / LARS 414 / MAFF 240422</strain>
    </source>
</reference>
<evidence type="ECO:0000256" key="1">
    <source>
        <dbReference type="ARBA" id="ARBA00004123"/>
    </source>
</evidence>
<gene>
    <name evidence="8" type="primary">tsn1</name>
    <name evidence="8" type="ORF">Cob_v012903</name>
</gene>
<dbReference type="InterPro" id="IPR033956">
    <property type="entry name" value="Translin"/>
</dbReference>
<dbReference type="InterPro" id="IPR002848">
    <property type="entry name" value="Translin_fam"/>
</dbReference>
<evidence type="ECO:0000256" key="4">
    <source>
        <dbReference type="ARBA" id="ARBA00022490"/>
    </source>
</evidence>
<keyword evidence="4" id="KW-0963">Cytoplasm</keyword>
<comment type="caution">
    <text evidence="8">The sequence shown here is derived from an EMBL/GenBank/DDBJ whole genome shotgun (WGS) entry which is preliminary data.</text>
</comment>
<dbReference type="GO" id="GO:0005634">
    <property type="term" value="C:nucleus"/>
    <property type="evidence" value="ECO:0007669"/>
    <property type="project" value="UniProtKB-SubCell"/>
</dbReference>
<evidence type="ECO:0000256" key="6">
    <source>
        <dbReference type="ARBA" id="ARBA00023125"/>
    </source>
</evidence>
<protein>
    <submittedName>
        <fullName evidence="8">Translin-1</fullName>
    </submittedName>
</protein>
<dbReference type="GO" id="GO:0005737">
    <property type="term" value="C:cytoplasm"/>
    <property type="evidence" value="ECO:0007669"/>
    <property type="project" value="UniProtKB-SubCell"/>
</dbReference>
<accession>A0A484F7F4</accession>
<sequence length="298" mass="33968">MLANSRSVYRELTRFWNFRDTNLFFVGQTSNCRSAKMDNDTNMGEVPASRLLDPQIFEHLKNKIDEDQQVSCPAYTLLRVSDTVLCWQTCRRASRRRFKSLASLRRLPPSTRTTSKSRSVPTNLWMPQQHTDRIRYNQKWNRQVQNAIFTVLLCGWLGGLTSDGKPGPVARLLTLEEVGEIFKVPVNLKDRDAFHLTIEEYLLALTDVTQELSRLATNAVTLGDFALPVEISAFVKDLFAGFQLLNLKNDILRKRVDAVKYDVKRVEDVVYDLSLRSLIPKKEVTAGQEAAAAAETKN</sequence>
<evidence type="ECO:0000256" key="5">
    <source>
        <dbReference type="ARBA" id="ARBA00022884"/>
    </source>
</evidence>
<dbReference type="GO" id="GO:0003723">
    <property type="term" value="F:RNA binding"/>
    <property type="evidence" value="ECO:0007669"/>
    <property type="project" value="UniProtKB-KW"/>
</dbReference>
<keyword evidence="5" id="KW-0694">RNA-binding</keyword>
<comment type="similarity">
    <text evidence="3">Belongs to the translin family.</text>
</comment>
<dbReference type="Gene3D" id="1.20.58.190">
    <property type="entry name" value="Translin, domain 1"/>
    <property type="match status" value="1"/>
</dbReference>
<dbReference type="GO" id="GO:0016070">
    <property type="term" value="P:RNA metabolic process"/>
    <property type="evidence" value="ECO:0007669"/>
    <property type="project" value="InterPro"/>
</dbReference>
<organism evidence="8 9">
    <name type="scientific">Colletotrichum orbiculare (strain 104-T / ATCC 96160 / CBS 514.97 / LARS 414 / MAFF 240422)</name>
    <name type="common">Cucumber anthracnose fungus</name>
    <name type="synonym">Colletotrichum lagenarium</name>
    <dbReference type="NCBI Taxonomy" id="1213857"/>
    <lineage>
        <taxon>Eukaryota</taxon>
        <taxon>Fungi</taxon>
        <taxon>Dikarya</taxon>
        <taxon>Ascomycota</taxon>
        <taxon>Pezizomycotina</taxon>
        <taxon>Sordariomycetes</taxon>
        <taxon>Hypocreomycetidae</taxon>
        <taxon>Glomerellales</taxon>
        <taxon>Glomerellaceae</taxon>
        <taxon>Colletotrichum</taxon>
        <taxon>Colletotrichum orbiculare species complex</taxon>
    </lineage>
</organism>
<evidence type="ECO:0000256" key="3">
    <source>
        <dbReference type="ARBA" id="ARBA00005902"/>
    </source>
</evidence>
<dbReference type="Proteomes" id="UP000014480">
    <property type="component" value="Unassembled WGS sequence"/>
</dbReference>
<evidence type="ECO:0000313" key="9">
    <source>
        <dbReference type="Proteomes" id="UP000014480"/>
    </source>
</evidence>
<reference evidence="9" key="1">
    <citation type="journal article" date="2013" name="New Phytol.">
        <title>Comparative genomic and transcriptomic analyses reveal the hemibiotrophic stage shift of Colletotrichum fungi.</title>
        <authorList>
            <person name="Gan P."/>
            <person name="Ikeda K."/>
            <person name="Irieda H."/>
            <person name="Narusaka M."/>
            <person name="O'Connell R.J."/>
            <person name="Narusaka Y."/>
            <person name="Takano Y."/>
            <person name="Kubo Y."/>
            <person name="Shirasu K."/>
        </authorList>
    </citation>
    <scope>NUCLEOTIDE SEQUENCE [LARGE SCALE GENOMIC DNA]</scope>
    <source>
        <strain evidence="9">104-T / ATCC 96160 / CBS 514.97 / LARS 414 / MAFF 240422</strain>
    </source>
</reference>
<dbReference type="SUPFAM" id="SSF74784">
    <property type="entry name" value="Translin"/>
    <property type="match status" value="1"/>
</dbReference>
<dbReference type="InterPro" id="IPR016068">
    <property type="entry name" value="Translin_N"/>
</dbReference>
<dbReference type="Pfam" id="PF01997">
    <property type="entry name" value="Translin"/>
    <property type="match status" value="1"/>
</dbReference>
<dbReference type="STRING" id="1213857.A0A484F7F4"/>
<evidence type="ECO:0000256" key="7">
    <source>
        <dbReference type="ARBA" id="ARBA00023242"/>
    </source>
</evidence>
<keyword evidence="7" id="KW-0539">Nucleus</keyword>
<dbReference type="AlphaFoldDB" id="A0A484F7F4"/>
<dbReference type="EMBL" id="AMCV02000056">
    <property type="protein sequence ID" value="TDZ14170.1"/>
    <property type="molecule type" value="Genomic_DNA"/>
</dbReference>
<dbReference type="InterPro" id="IPR016069">
    <property type="entry name" value="Translin_C"/>
</dbReference>
<name>A0A484F7F4_COLOR</name>
<proteinExistence type="inferred from homology"/>
<dbReference type="FunFam" id="1.20.58.200:FF:000002">
    <property type="entry name" value="Putative translin"/>
    <property type="match status" value="1"/>
</dbReference>
<dbReference type="PANTHER" id="PTHR10741">
    <property type="entry name" value="TRANSLIN AND TRANSLIN ASSOCIATED PROTEIN X"/>
    <property type="match status" value="1"/>
</dbReference>
<comment type="subcellular location">
    <subcellularLocation>
        <location evidence="2">Cytoplasm</location>
    </subcellularLocation>
    <subcellularLocation>
        <location evidence="1">Nucleus</location>
    </subcellularLocation>
</comment>
<dbReference type="Gene3D" id="1.20.58.200">
    <property type="entry name" value="Translin, domain 2"/>
    <property type="match status" value="1"/>
</dbReference>
<dbReference type="GO" id="GO:0003697">
    <property type="term" value="F:single-stranded DNA binding"/>
    <property type="evidence" value="ECO:0007669"/>
    <property type="project" value="InterPro"/>
</dbReference>
<dbReference type="OrthoDB" id="829at2759"/>
<evidence type="ECO:0000256" key="2">
    <source>
        <dbReference type="ARBA" id="ARBA00004496"/>
    </source>
</evidence>
<evidence type="ECO:0000313" key="8">
    <source>
        <dbReference type="EMBL" id="TDZ14170.1"/>
    </source>
</evidence>
<dbReference type="GO" id="GO:0043565">
    <property type="term" value="F:sequence-specific DNA binding"/>
    <property type="evidence" value="ECO:0007669"/>
    <property type="project" value="InterPro"/>
</dbReference>
<keyword evidence="6" id="KW-0238">DNA-binding</keyword>
<dbReference type="CDD" id="cd14819">
    <property type="entry name" value="Translin"/>
    <property type="match status" value="1"/>
</dbReference>
<keyword evidence="9" id="KW-1185">Reference proteome</keyword>
<dbReference type="InterPro" id="IPR036081">
    <property type="entry name" value="Translin_sf"/>
</dbReference>